<dbReference type="Proteomes" id="UP000313359">
    <property type="component" value="Unassembled WGS sequence"/>
</dbReference>
<name>A0A5C2RV79_9APHY</name>
<sequence>MQMQGSGGATCAGHVSALWRAGRRSCCRWVRSGPGVWDSVRTGEILSLRTVCEGGGRSWDDKCDDGMKSRYQRPVFCGCQSGTVRYRGELRVGSLERLCESRDGSYLRTGYVGVDR</sequence>
<gene>
    <name evidence="1" type="ORF">L227DRAFT_306446</name>
</gene>
<evidence type="ECO:0000313" key="2">
    <source>
        <dbReference type="Proteomes" id="UP000313359"/>
    </source>
</evidence>
<evidence type="ECO:0008006" key="3">
    <source>
        <dbReference type="Google" id="ProtNLM"/>
    </source>
</evidence>
<dbReference type="EMBL" id="ML122295">
    <property type="protein sequence ID" value="RPD55502.1"/>
    <property type="molecule type" value="Genomic_DNA"/>
</dbReference>
<accession>A0A5C2RV79</accession>
<organism evidence="1 2">
    <name type="scientific">Lentinus tigrinus ALCF2SS1-6</name>
    <dbReference type="NCBI Taxonomy" id="1328759"/>
    <lineage>
        <taxon>Eukaryota</taxon>
        <taxon>Fungi</taxon>
        <taxon>Dikarya</taxon>
        <taxon>Basidiomycota</taxon>
        <taxon>Agaricomycotina</taxon>
        <taxon>Agaricomycetes</taxon>
        <taxon>Polyporales</taxon>
        <taxon>Polyporaceae</taxon>
        <taxon>Lentinus</taxon>
    </lineage>
</organism>
<keyword evidence="2" id="KW-1185">Reference proteome</keyword>
<reference evidence="1" key="1">
    <citation type="journal article" date="2018" name="Genome Biol. Evol.">
        <title>Genomics and development of Lentinus tigrinus, a white-rot wood-decaying mushroom with dimorphic fruiting bodies.</title>
        <authorList>
            <person name="Wu B."/>
            <person name="Xu Z."/>
            <person name="Knudson A."/>
            <person name="Carlson A."/>
            <person name="Chen N."/>
            <person name="Kovaka S."/>
            <person name="LaButti K."/>
            <person name="Lipzen A."/>
            <person name="Pennachio C."/>
            <person name="Riley R."/>
            <person name="Schakwitz W."/>
            <person name="Umezawa K."/>
            <person name="Ohm R.A."/>
            <person name="Grigoriev I.V."/>
            <person name="Nagy L.G."/>
            <person name="Gibbons J."/>
            <person name="Hibbett D."/>
        </authorList>
    </citation>
    <scope>NUCLEOTIDE SEQUENCE [LARGE SCALE GENOMIC DNA]</scope>
    <source>
        <strain evidence="1">ALCF2SS1-6</strain>
    </source>
</reference>
<protein>
    <recommendedName>
        <fullName evidence="3">Cyanovirin-N domain-containing protein</fullName>
    </recommendedName>
</protein>
<proteinExistence type="predicted"/>
<evidence type="ECO:0000313" key="1">
    <source>
        <dbReference type="EMBL" id="RPD55502.1"/>
    </source>
</evidence>
<dbReference type="AlphaFoldDB" id="A0A5C2RV79"/>